<dbReference type="FunCoup" id="A0A1Y1UDA6">
    <property type="interactions" value="265"/>
</dbReference>
<keyword evidence="2 4" id="KW-0251">Elongation factor</keyword>
<accession>A0A1Y1UDA6</accession>
<dbReference type="OrthoDB" id="277235at2759"/>
<keyword evidence="1" id="KW-0809">Transit peptide</keyword>
<organism evidence="4 5">
    <name type="scientific">Kockovaella imperatae</name>
    <dbReference type="NCBI Taxonomy" id="4999"/>
    <lineage>
        <taxon>Eukaryota</taxon>
        <taxon>Fungi</taxon>
        <taxon>Dikarya</taxon>
        <taxon>Basidiomycota</taxon>
        <taxon>Agaricomycotina</taxon>
        <taxon>Tremellomycetes</taxon>
        <taxon>Tremellales</taxon>
        <taxon>Cuniculitremaceae</taxon>
        <taxon>Kockovaella</taxon>
    </lineage>
</organism>
<sequence>MSCIAVPTLSRSCSRYAQPLSLQALRYLHTSRPYLQDAVKPSVKLIATLRKSRPVPMSLAKEALTACNNDMKLAEEYLDKHLSSSAAKSAKLSGRTTNEGVIAVSILSGKRVGMVQLGCETDFVARNEVFVKTASGIASTAAFLDIPMEFEPHQPTLGADPILTFPVSALSSAPVISLPSSSSREEGDPAPISSSEPQTVQQSLNAALGTTGENLRLLRAVTFAAPFPSSKDVRFVPGCYAHGGKSDADGRVGAVLVLGVTSLDSDKPIATLIHGPGGQDLEQSLLKLARTIARQIVGFPTKVISRKSGKEAVEEGEALMDQPFMMMGEERRVGEVLAEWGKERGIKVQVTGFRRWAVGDAIASGTVEESSS</sequence>
<proteinExistence type="inferred from homology"/>
<keyword evidence="2" id="KW-0648">Protein biosynthesis</keyword>
<gene>
    <name evidence="2" type="primary">TSF1</name>
    <name evidence="4" type="ORF">BD324DRAFT_629925</name>
</gene>
<evidence type="ECO:0000256" key="1">
    <source>
        <dbReference type="ARBA" id="ARBA00022946"/>
    </source>
</evidence>
<evidence type="ECO:0000256" key="3">
    <source>
        <dbReference type="SAM" id="MobiDB-lite"/>
    </source>
</evidence>
<dbReference type="Gene3D" id="1.10.8.10">
    <property type="entry name" value="DNA helicase RuvA subunit, C-terminal domain"/>
    <property type="match status" value="1"/>
</dbReference>
<dbReference type="InParanoid" id="A0A1Y1UDA6"/>
<dbReference type="Gene3D" id="3.30.479.20">
    <property type="entry name" value="Elongation factor Ts, dimerisation domain"/>
    <property type="match status" value="2"/>
</dbReference>
<feature type="region of interest" description="Disordered" evidence="3">
    <location>
        <begin position="178"/>
        <end position="200"/>
    </location>
</feature>
<evidence type="ECO:0000256" key="2">
    <source>
        <dbReference type="HAMAP-Rule" id="MF_03135"/>
    </source>
</evidence>
<dbReference type="EMBL" id="NBSH01000009">
    <property type="protein sequence ID" value="ORX36038.1"/>
    <property type="molecule type" value="Genomic_DNA"/>
</dbReference>
<evidence type="ECO:0000313" key="5">
    <source>
        <dbReference type="Proteomes" id="UP000193218"/>
    </source>
</evidence>
<dbReference type="SUPFAM" id="SSF46934">
    <property type="entry name" value="UBA-like"/>
    <property type="match status" value="1"/>
</dbReference>
<protein>
    <recommendedName>
        <fullName evidence="2">Elongation factor Ts, mitochondrial</fullName>
        <shortName evidence="2">EF-Ts</shortName>
        <shortName evidence="2">EF-TsMt</shortName>
    </recommendedName>
</protein>
<keyword evidence="2" id="KW-0496">Mitochondrion</keyword>
<comment type="function">
    <text evidence="2">Associates with the EF-Tu.GDP complex and induces the exchange of GDP to GTP. It remains bound to the aminoacyl-tRNA.EF-Tu.GTP complex up to the GTP hydrolysis stage on the ribosome.</text>
</comment>
<dbReference type="HAMAP" id="MF_00050">
    <property type="entry name" value="EF_Ts"/>
    <property type="match status" value="1"/>
</dbReference>
<evidence type="ECO:0000313" key="4">
    <source>
        <dbReference type="EMBL" id="ORX36038.1"/>
    </source>
</evidence>
<dbReference type="InterPro" id="IPR009060">
    <property type="entry name" value="UBA-like_sf"/>
</dbReference>
<keyword evidence="5" id="KW-1185">Reference proteome</keyword>
<dbReference type="GO" id="GO:0005739">
    <property type="term" value="C:mitochondrion"/>
    <property type="evidence" value="ECO:0007669"/>
    <property type="project" value="UniProtKB-SubCell"/>
</dbReference>
<dbReference type="GO" id="GO:0003746">
    <property type="term" value="F:translation elongation factor activity"/>
    <property type="evidence" value="ECO:0007669"/>
    <property type="project" value="UniProtKB-UniRule"/>
</dbReference>
<dbReference type="PANTHER" id="PTHR11741:SF0">
    <property type="entry name" value="ELONGATION FACTOR TS, MITOCHONDRIAL"/>
    <property type="match status" value="1"/>
</dbReference>
<dbReference type="Proteomes" id="UP000193218">
    <property type="component" value="Unassembled WGS sequence"/>
</dbReference>
<dbReference type="SUPFAM" id="SSF54713">
    <property type="entry name" value="Elongation factor Ts (EF-Ts), dimerisation domain"/>
    <property type="match status" value="2"/>
</dbReference>
<dbReference type="STRING" id="4999.A0A1Y1UDA6"/>
<comment type="subcellular location">
    <subcellularLocation>
        <location evidence="2">Mitochondrion</location>
    </subcellularLocation>
</comment>
<comment type="caution">
    <text evidence="4">The sequence shown here is derived from an EMBL/GenBank/DDBJ whole genome shotgun (WGS) entry which is preliminary data.</text>
</comment>
<comment type="similarity">
    <text evidence="2">Belongs to the EF-Ts family.</text>
</comment>
<dbReference type="InterPro" id="IPR001816">
    <property type="entry name" value="Transl_elong_EFTs/EF1B"/>
</dbReference>
<dbReference type="GO" id="GO:0070125">
    <property type="term" value="P:mitochondrial translational elongation"/>
    <property type="evidence" value="ECO:0007669"/>
    <property type="project" value="TreeGrafter"/>
</dbReference>
<dbReference type="AlphaFoldDB" id="A0A1Y1UDA6"/>
<name>A0A1Y1UDA6_9TREE</name>
<dbReference type="PANTHER" id="PTHR11741">
    <property type="entry name" value="ELONGATION FACTOR TS"/>
    <property type="match status" value="1"/>
</dbReference>
<dbReference type="InterPro" id="IPR036402">
    <property type="entry name" value="EF-Ts_dimer_sf"/>
</dbReference>
<reference evidence="4 5" key="1">
    <citation type="submission" date="2017-03" db="EMBL/GenBank/DDBJ databases">
        <title>Widespread Adenine N6-methylation of Active Genes in Fungi.</title>
        <authorList>
            <consortium name="DOE Joint Genome Institute"/>
            <person name="Mondo S.J."/>
            <person name="Dannebaum R.O."/>
            <person name="Kuo R.C."/>
            <person name="Louie K.B."/>
            <person name="Bewick A.J."/>
            <person name="Labutti K."/>
            <person name="Haridas S."/>
            <person name="Kuo A."/>
            <person name="Salamov A."/>
            <person name="Ahrendt S.R."/>
            <person name="Lau R."/>
            <person name="Bowen B.P."/>
            <person name="Lipzen A."/>
            <person name="Sullivan W."/>
            <person name="Andreopoulos W.B."/>
            <person name="Clum A."/>
            <person name="Lindquist E."/>
            <person name="Daum C."/>
            <person name="Northen T.R."/>
            <person name="Ramamoorthy G."/>
            <person name="Schmitz R.J."/>
            <person name="Gryganskyi A."/>
            <person name="Culley D."/>
            <person name="Magnuson J."/>
            <person name="James T.Y."/>
            <person name="O'Malley M.A."/>
            <person name="Stajich J.E."/>
            <person name="Spatafora J.W."/>
            <person name="Visel A."/>
            <person name="Grigoriev I.V."/>
        </authorList>
    </citation>
    <scope>NUCLEOTIDE SEQUENCE [LARGE SCALE GENOMIC DNA]</scope>
    <source>
        <strain evidence="4 5">NRRL Y-17943</strain>
    </source>
</reference>